<keyword evidence="5" id="KW-0732">Signal</keyword>
<evidence type="ECO:0000259" key="6">
    <source>
        <dbReference type="PROSITE" id="PS51007"/>
    </source>
</evidence>
<dbReference type="Pfam" id="PF13442">
    <property type="entry name" value="Cytochrome_CBB3"/>
    <property type="match status" value="1"/>
</dbReference>
<gene>
    <name evidence="7" type="ORF">OKW52_20690</name>
</gene>
<accession>A0ABT3H459</accession>
<feature type="domain" description="Cytochrome c" evidence="6">
    <location>
        <begin position="15"/>
        <end position="93"/>
    </location>
</feature>
<evidence type="ECO:0000256" key="3">
    <source>
        <dbReference type="ARBA" id="ARBA00023004"/>
    </source>
</evidence>
<keyword evidence="2 4" id="KW-0479">Metal-binding</keyword>
<evidence type="ECO:0000313" key="8">
    <source>
        <dbReference type="Proteomes" id="UP001208938"/>
    </source>
</evidence>
<keyword evidence="3 4" id="KW-0408">Iron</keyword>
<sequence length="99" mass="10044">MMRSLLVLLLVLLPGLAAGGAQAQVPPPGATMCSGCHGEGSILPLDDWTAAQIVAAMAGFKDGSRPATLMPRLAAGFSDQDIAAIADWIAAGGMSHDTR</sequence>
<feature type="signal peptide" evidence="5">
    <location>
        <begin position="1"/>
        <end position="23"/>
    </location>
</feature>
<evidence type="ECO:0000256" key="2">
    <source>
        <dbReference type="ARBA" id="ARBA00022723"/>
    </source>
</evidence>
<name>A0ABT3H459_9RHOB</name>
<dbReference type="RefSeq" id="WP_264507385.1">
    <property type="nucleotide sequence ID" value="NZ_JAPDFL010000001.1"/>
</dbReference>
<dbReference type="Gene3D" id="1.10.760.10">
    <property type="entry name" value="Cytochrome c-like domain"/>
    <property type="match status" value="1"/>
</dbReference>
<evidence type="ECO:0000313" key="7">
    <source>
        <dbReference type="EMBL" id="MCW1934604.1"/>
    </source>
</evidence>
<dbReference type="InterPro" id="IPR036909">
    <property type="entry name" value="Cyt_c-like_dom_sf"/>
</dbReference>
<protein>
    <submittedName>
        <fullName evidence="7">C-type cytochrome</fullName>
    </submittedName>
</protein>
<evidence type="ECO:0000256" key="4">
    <source>
        <dbReference type="PROSITE-ProRule" id="PRU00433"/>
    </source>
</evidence>
<evidence type="ECO:0000256" key="5">
    <source>
        <dbReference type="SAM" id="SignalP"/>
    </source>
</evidence>
<comment type="caution">
    <text evidence="7">The sequence shown here is derived from an EMBL/GenBank/DDBJ whole genome shotgun (WGS) entry which is preliminary data.</text>
</comment>
<proteinExistence type="predicted"/>
<dbReference type="SUPFAM" id="SSF46626">
    <property type="entry name" value="Cytochrome c"/>
    <property type="match status" value="1"/>
</dbReference>
<keyword evidence="8" id="KW-1185">Reference proteome</keyword>
<dbReference type="InterPro" id="IPR009056">
    <property type="entry name" value="Cyt_c-like_dom"/>
</dbReference>
<feature type="chain" id="PRO_5045367574" evidence="5">
    <location>
        <begin position="24"/>
        <end position="99"/>
    </location>
</feature>
<evidence type="ECO:0000256" key="1">
    <source>
        <dbReference type="ARBA" id="ARBA00022617"/>
    </source>
</evidence>
<dbReference type="EMBL" id="JAPDFL010000001">
    <property type="protein sequence ID" value="MCW1934604.1"/>
    <property type="molecule type" value="Genomic_DNA"/>
</dbReference>
<reference evidence="7 8" key="1">
    <citation type="submission" date="2022-10" db="EMBL/GenBank/DDBJ databases">
        <title>Pararhodobacter sp. nov., isolated from marine algae.</title>
        <authorList>
            <person name="Choi B.J."/>
            <person name="Kim J.M."/>
            <person name="Lee J.K."/>
            <person name="Choi D.G."/>
            <person name="Jeon C.O."/>
        </authorList>
    </citation>
    <scope>NUCLEOTIDE SEQUENCE [LARGE SCALE GENOMIC DNA]</scope>
    <source>
        <strain evidence="7 8">ZQ420</strain>
    </source>
</reference>
<dbReference type="PROSITE" id="PS51007">
    <property type="entry name" value="CYTC"/>
    <property type="match status" value="1"/>
</dbReference>
<keyword evidence="1 4" id="KW-0349">Heme</keyword>
<organism evidence="7 8">
    <name type="scientific">Pararhodobacter zhoushanensis</name>
    <dbReference type="NCBI Taxonomy" id="2479545"/>
    <lineage>
        <taxon>Bacteria</taxon>
        <taxon>Pseudomonadati</taxon>
        <taxon>Pseudomonadota</taxon>
        <taxon>Alphaproteobacteria</taxon>
        <taxon>Rhodobacterales</taxon>
        <taxon>Paracoccaceae</taxon>
        <taxon>Pararhodobacter</taxon>
    </lineage>
</organism>
<dbReference type="Proteomes" id="UP001208938">
    <property type="component" value="Unassembled WGS sequence"/>
</dbReference>